<dbReference type="AlphaFoldDB" id="A0AAD4PDF5"/>
<feature type="non-terminal residue" evidence="7">
    <location>
        <position position="1"/>
    </location>
</feature>
<dbReference type="CDD" id="cd03784">
    <property type="entry name" value="GT1_Gtf-like"/>
    <property type="match status" value="1"/>
</dbReference>
<keyword evidence="2 4" id="KW-0328">Glycosyltransferase</keyword>
<dbReference type="Pfam" id="PF26168">
    <property type="entry name" value="Glyco_transf_N"/>
    <property type="match status" value="1"/>
</dbReference>
<comment type="similarity">
    <text evidence="1 4">Belongs to the UDP-glycosyltransferase family.</text>
</comment>
<comment type="caution">
    <text evidence="7">The sequence shown here is derived from an EMBL/GenBank/DDBJ whole genome shotgun (WGS) entry which is preliminary data.</text>
</comment>
<evidence type="ECO:0000313" key="8">
    <source>
        <dbReference type="Proteomes" id="UP001190926"/>
    </source>
</evidence>
<dbReference type="PANTHER" id="PTHR48047:SF107">
    <property type="entry name" value="UDP-GLYCOSYLTRANSFERASE 92A1-LIKE"/>
    <property type="match status" value="1"/>
</dbReference>
<keyword evidence="8" id="KW-1185">Reference proteome</keyword>
<evidence type="ECO:0000256" key="5">
    <source>
        <dbReference type="RuleBase" id="RU362057"/>
    </source>
</evidence>
<protein>
    <recommendedName>
        <fullName evidence="5">Glycosyltransferase</fullName>
        <ecNumber evidence="5">2.4.1.-</ecNumber>
    </recommendedName>
</protein>
<gene>
    <name evidence="7" type="ORF">C2S53_000922</name>
</gene>
<evidence type="ECO:0000259" key="6">
    <source>
        <dbReference type="Pfam" id="PF26168"/>
    </source>
</evidence>
<sequence length="511" mass="56316">KQEHIVMLPYMAQGHLIPFLALAKQIAQRFPTFTITIATTPLNVRYLAAALSKTSTPPPPQTSQIHFSDLPFNSSDHGLPPNTENAEALPLNLVVNLFHSSASLEPAFRRLIRDITAADAAPPLCIISDVFMGWATKVAESFFTVNVTFSTGGAYGTAAYMSMWQHLPHRRANSSDYFTLPGFPESSSPFHITQLHRFLRNADGTDSWSRFFQPTIANSLNSFGWLCATAAEIEPLGLTVLTDYTKRPVWCIGPLLPNGLLARKPSRVIGKHTGREPGVSPEKCIEWLDSKPENSVLYISFGSQNTISPSQMMALALGLEDCNHPFIWAIRPPTGFNSRGEFKPEWLPDGFEERMARADRGMVVHGWAPQLEILSHRSTAAFLSHCGWNSIGESLSQGVPMIGWPLAAEQGYNAKLLVEEMGVCVEMTRGVESSISREEVRRVIETVMGGGSKAVEMREKAGGIGEMIRAALTEEDGRKGSSLKAMDDFVADLLSHRDDELMRAAMDFCSY</sequence>
<evidence type="ECO:0000256" key="2">
    <source>
        <dbReference type="ARBA" id="ARBA00022676"/>
    </source>
</evidence>
<keyword evidence="3 4" id="KW-0808">Transferase</keyword>
<dbReference type="FunFam" id="3.40.50.2000:FF:000064">
    <property type="entry name" value="Glycosyltransferase"/>
    <property type="match status" value="1"/>
</dbReference>
<dbReference type="InterPro" id="IPR058980">
    <property type="entry name" value="Glyco_transf_N"/>
</dbReference>
<dbReference type="InterPro" id="IPR002213">
    <property type="entry name" value="UDP_glucos_trans"/>
</dbReference>
<proteinExistence type="inferred from homology"/>
<evidence type="ECO:0000256" key="3">
    <source>
        <dbReference type="ARBA" id="ARBA00022679"/>
    </source>
</evidence>
<dbReference type="Pfam" id="PF00201">
    <property type="entry name" value="UDPGT"/>
    <property type="match status" value="1"/>
</dbReference>
<reference evidence="7 8" key="1">
    <citation type="journal article" date="2021" name="Nat. Commun.">
        <title>Incipient diploidization of the medicinal plant Perilla within 10,000 years.</title>
        <authorList>
            <person name="Zhang Y."/>
            <person name="Shen Q."/>
            <person name="Leng L."/>
            <person name="Zhang D."/>
            <person name="Chen S."/>
            <person name="Shi Y."/>
            <person name="Ning Z."/>
            <person name="Chen S."/>
        </authorList>
    </citation>
    <scope>NUCLEOTIDE SEQUENCE [LARGE SCALE GENOMIC DNA]</scope>
    <source>
        <strain evidence="8">cv. PC099</strain>
    </source>
</reference>
<dbReference type="GO" id="GO:0035251">
    <property type="term" value="F:UDP-glucosyltransferase activity"/>
    <property type="evidence" value="ECO:0007669"/>
    <property type="project" value="TreeGrafter"/>
</dbReference>
<dbReference type="EC" id="2.4.1.-" evidence="5"/>
<dbReference type="PANTHER" id="PTHR48047">
    <property type="entry name" value="GLYCOSYLTRANSFERASE"/>
    <property type="match status" value="1"/>
</dbReference>
<evidence type="ECO:0000256" key="1">
    <source>
        <dbReference type="ARBA" id="ARBA00009995"/>
    </source>
</evidence>
<evidence type="ECO:0000313" key="7">
    <source>
        <dbReference type="EMBL" id="KAH6834837.1"/>
    </source>
</evidence>
<dbReference type="FunFam" id="3.40.50.2000:FF:000103">
    <property type="entry name" value="Glycosyltransferase"/>
    <property type="match status" value="1"/>
</dbReference>
<dbReference type="InterPro" id="IPR035595">
    <property type="entry name" value="UDP_glycos_trans_CS"/>
</dbReference>
<organism evidence="7 8">
    <name type="scientific">Perilla frutescens var. hirtella</name>
    <name type="common">Perilla citriodora</name>
    <name type="synonym">Perilla setoyensis</name>
    <dbReference type="NCBI Taxonomy" id="608512"/>
    <lineage>
        <taxon>Eukaryota</taxon>
        <taxon>Viridiplantae</taxon>
        <taxon>Streptophyta</taxon>
        <taxon>Embryophyta</taxon>
        <taxon>Tracheophyta</taxon>
        <taxon>Spermatophyta</taxon>
        <taxon>Magnoliopsida</taxon>
        <taxon>eudicotyledons</taxon>
        <taxon>Gunneridae</taxon>
        <taxon>Pentapetalae</taxon>
        <taxon>asterids</taxon>
        <taxon>lamiids</taxon>
        <taxon>Lamiales</taxon>
        <taxon>Lamiaceae</taxon>
        <taxon>Nepetoideae</taxon>
        <taxon>Elsholtzieae</taxon>
        <taxon>Perilla</taxon>
    </lineage>
</organism>
<dbReference type="SUPFAM" id="SSF53756">
    <property type="entry name" value="UDP-Glycosyltransferase/glycogen phosphorylase"/>
    <property type="match status" value="1"/>
</dbReference>
<name>A0AAD4PDF5_PERFH</name>
<feature type="domain" description="Glycosyltransferase N-terminal" evidence="6">
    <location>
        <begin position="5"/>
        <end position="142"/>
    </location>
</feature>
<dbReference type="Gene3D" id="3.40.50.2000">
    <property type="entry name" value="Glycogen Phosphorylase B"/>
    <property type="match status" value="2"/>
</dbReference>
<evidence type="ECO:0000256" key="4">
    <source>
        <dbReference type="RuleBase" id="RU003718"/>
    </source>
</evidence>
<dbReference type="EMBL" id="SDAM02000043">
    <property type="protein sequence ID" value="KAH6834837.1"/>
    <property type="molecule type" value="Genomic_DNA"/>
</dbReference>
<accession>A0AAD4PDF5</accession>
<dbReference type="Proteomes" id="UP001190926">
    <property type="component" value="Unassembled WGS sequence"/>
</dbReference>
<dbReference type="PROSITE" id="PS00375">
    <property type="entry name" value="UDPGT"/>
    <property type="match status" value="1"/>
</dbReference>